<dbReference type="AlphaFoldDB" id="A0A364LJ72"/>
<comment type="caution">
    <text evidence="2">The sequence shown here is derived from an EMBL/GenBank/DDBJ whole genome shotgun (WGS) entry which is preliminary data.</text>
</comment>
<feature type="transmembrane region" description="Helical" evidence="1">
    <location>
        <begin position="28"/>
        <end position="49"/>
    </location>
</feature>
<dbReference type="EMBL" id="MVJN01000005">
    <property type="protein sequence ID" value="RAP36577.1"/>
    <property type="molecule type" value="Genomic_DNA"/>
</dbReference>
<dbReference type="Proteomes" id="UP000249458">
    <property type="component" value="Unassembled WGS sequence"/>
</dbReference>
<keyword evidence="1" id="KW-0812">Transmembrane</keyword>
<sequence length="75" mass="8858">MSPTSYQAAPPRINRTKYTQHLLTLQAFSYNLVDLLILLCFIWLIKGFLTKTNTCIWKIQFIPDLLYRIFIMLSC</sequence>
<gene>
    <name evidence="2" type="ORF">B1207_07150</name>
</gene>
<evidence type="ECO:0000256" key="1">
    <source>
        <dbReference type="SAM" id="Phobius"/>
    </source>
</evidence>
<reference evidence="2 3" key="1">
    <citation type="submission" date="2017-02" db="EMBL/GenBank/DDBJ databases">
        <title>Legionella quilivanii strain from human: case report and whole genome sequencing analysis.</title>
        <authorList>
            <person name="Lalancette C."/>
            <person name="Leduc J.-M."/>
            <person name="Levesque S."/>
            <person name="Fournier E."/>
            <person name="Saoud J."/>
            <person name="Faucher S.P."/>
            <person name="Bernard K."/>
            <person name="Martineau C."/>
            <person name="Longtin J."/>
        </authorList>
    </citation>
    <scope>NUCLEOTIDE SEQUENCE [LARGE SCALE GENOMIC DNA]</scope>
    <source>
        <strain evidence="2 3">ID143958</strain>
    </source>
</reference>
<proteinExistence type="predicted"/>
<evidence type="ECO:0000313" key="3">
    <source>
        <dbReference type="Proteomes" id="UP000249458"/>
    </source>
</evidence>
<keyword evidence="1" id="KW-1133">Transmembrane helix</keyword>
<organism evidence="2 3">
    <name type="scientific">Legionella quinlivanii</name>
    <dbReference type="NCBI Taxonomy" id="45073"/>
    <lineage>
        <taxon>Bacteria</taxon>
        <taxon>Pseudomonadati</taxon>
        <taxon>Pseudomonadota</taxon>
        <taxon>Gammaproteobacteria</taxon>
        <taxon>Legionellales</taxon>
        <taxon>Legionellaceae</taxon>
        <taxon>Legionella</taxon>
    </lineage>
</organism>
<keyword evidence="1" id="KW-0472">Membrane</keyword>
<protein>
    <submittedName>
        <fullName evidence="2">Uncharacterized protein</fullName>
    </submittedName>
</protein>
<evidence type="ECO:0000313" key="2">
    <source>
        <dbReference type="EMBL" id="RAP36577.1"/>
    </source>
</evidence>
<name>A0A364LJ72_9GAMM</name>
<accession>A0A364LJ72</accession>